<reference evidence="3" key="1">
    <citation type="submission" date="2021-01" db="EMBL/GenBank/DDBJ databases">
        <title>YIM 132084 draft genome.</title>
        <authorList>
            <person name="An D."/>
        </authorList>
    </citation>
    <scope>NUCLEOTIDE SEQUENCE</scope>
    <source>
        <strain evidence="3">YIM 132084</strain>
    </source>
</reference>
<accession>A0A938YG95</accession>
<feature type="compositionally biased region" description="Basic and acidic residues" evidence="2">
    <location>
        <begin position="122"/>
        <end position="138"/>
    </location>
</feature>
<protein>
    <recommendedName>
        <fullName evidence="1">Putative membrane protein insertion efficiency factor</fullName>
    </recommendedName>
</protein>
<keyword evidence="1" id="KW-0472">Membrane</keyword>
<dbReference type="EMBL" id="JAERWK010000021">
    <property type="protein sequence ID" value="MBM9468966.1"/>
    <property type="molecule type" value="Genomic_DNA"/>
</dbReference>
<comment type="subcellular location">
    <subcellularLocation>
        <location evidence="1">Cell membrane</location>
        <topology evidence="1">Peripheral membrane protein</topology>
        <orientation evidence="1">Cytoplasmic side</orientation>
    </subcellularLocation>
</comment>
<evidence type="ECO:0000256" key="1">
    <source>
        <dbReference type="HAMAP-Rule" id="MF_00386"/>
    </source>
</evidence>
<evidence type="ECO:0000256" key="2">
    <source>
        <dbReference type="SAM" id="MobiDB-lite"/>
    </source>
</evidence>
<proteinExistence type="inferred from homology"/>
<comment type="caution">
    <text evidence="3">The sequence shown here is derived from an EMBL/GenBank/DDBJ whole genome shotgun (WGS) entry which is preliminary data.</text>
</comment>
<feature type="region of interest" description="Disordered" evidence="2">
    <location>
        <begin position="82"/>
        <end position="177"/>
    </location>
</feature>
<dbReference type="AlphaFoldDB" id="A0A938YG95"/>
<gene>
    <name evidence="3" type="primary">yidD</name>
    <name evidence="3" type="ORF">JL106_16905</name>
</gene>
<dbReference type="Pfam" id="PF01809">
    <property type="entry name" value="YidD"/>
    <property type="match status" value="1"/>
</dbReference>
<sequence length="177" mass="19748">MTDRVADRVTDPVGVPVRARSPLAALLILPVRGYQRFISAYTPPSCRYYPCCSSYAITALHRHGALRGLWLTARRLGRCNPWSTGGVDHVPPAGMSRREQNRWRRSQDQRPDPEVWPGAAEQQDRDHRPDRAGREPADPHGSWLTGDTEPEHSESSPAPTGRPRSDRLVVDAGRTLA</sequence>
<name>A0A938YG95_9ACTN</name>
<dbReference type="PANTHER" id="PTHR33383:SF1">
    <property type="entry name" value="MEMBRANE PROTEIN INSERTION EFFICIENCY FACTOR-RELATED"/>
    <property type="match status" value="1"/>
</dbReference>
<evidence type="ECO:0000313" key="4">
    <source>
        <dbReference type="Proteomes" id="UP000663792"/>
    </source>
</evidence>
<dbReference type="GO" id="GO:0005886">
    <property type="term" value="C:plasma membrane"/>
    <property type="evidence" value="ECO:0007669"/>
    <property type="project" value="UniProtKB-SubCell"/>
</dbReference>
<dbReference type="NCBIfam" id="TIGR00278">
    <property type="entry name" value="membrane protein insertion efficiency factor YidD"/>
    <property type="match status" value="1"/>
</dbReference>
<feature type="compositionally biased region" description="Basic and acidic residues" evidence="2">
    <location>
        <begin position="96"/>
        <end position="113"/>
    </location>
</feature>
<dbReference type="Proteomes" id="UP000663792">
    <property type="component" value="Unassembled WGS sequence"/>
</dbReference>
<dbReference type="SMART" id="SM01234">
    <property type="entry name" value="Haemolytic"/>
    <property type="match status" value="1"/>
</dbReference>
<comment type="similarity">
    <text evidence="1">Belongs to the UPF0161 family.</text>
</comment>
<organism evidence="3 4">
    <name type="scientific">Nakamurella leprariae</name>
    <dbReference type="NCBI Taxonomy" id="2803911"/>
    <lineage>
        <taxon>Bacteria</taxon>
        <taxon>Bacillati</taxon>
        <taxon>Actinomycetota</taxon>
        <taxon>Actinomycetes</taxon>
        <taxon>Nakamurellales</taxon>
        <taxon>Nakamurellaceae</taxon>
        <taxon>Nakamurella</taxon>
    </lineage>
</organism>
<keyword evidence="4" id="KW-1185">Reference proteome</keyword>
<dbReference type="PANTHER" id="PTHR33383">
    <property type="entry name" value="MEMBRANE PROTEIN INSERTION EFFICIENCY FACTOR-RELATED"/>
    <property type="match status" value="1"/>
</dbReference>
<evidence type="ECO:0000313" key="3">
    <source>
        <dbReference type="EMBL" id="MBM9468966.1"/>
    </source>
</evidence>
<dbReference type="HAMAP" id="MF_00386">
    <property type="entry name" value="UPF0161_YidD"/>
    <property type="match status" value="1"/>
</dbReference>
<keyword evidence="1" id="KW-1003">Cell membrane</keyword>
<comment type="function">
    <text evidence="1">Could be involved in insertion of integral membrane proteins into the membrane.</text>
</comment>
<dbReference type="InterPro" id="IPR002696">
    <property type="entry name" value="Membr_insert_effic_factor_YidD"/>
</dbReference>